<accession>A0A7U4E936</accession>
<keyword evidence="1" id="KW-0614">Plasmid</keyword>
<geneLocation type="plasmid" evidence="1 2">
    <name>pRUNSL02</name>
</geneLocation>
<proteinExistence type="predicted"/>
<sequence>MMLSLNDLTKRYGAERINVAIQPLYIADGEEPLDPSKYVINASINDPELWESLSNDEQNLLYTAHLDTLFDTKDLLNSLFDVNEPDGGFEIPD</sequence>
<reference evidence="2" key="1">
    <citation type="submission" date="2011-06" db="EMBL/GenBank/DDBJ databases">
        <title>The complete genome of plasmid 2 of Runella slithyformis DSM 19594.</title>
        <authorList>
            <consortium name="US DOE Joint Genome Institute (JGI-PGF)"/>
            <person name="Lucas S."/>
            <person name="Han J."/>
            <person name="Lapidus A."/>
            <person name="Bruce D."/>
            <person name="Goodwin L."/>
            <person name="Pitluck S."/>
            <person name="Peters L."/>
            <person name="Kyrpides N."/>
            <person name="Mavromatis K."/>
            <person name="Ivanova N."/>
            <person name="Ovchinnikova G."/>
            <person name="Zhang X."/>
            <person name="Misra M."/>
            <person name="Detter J.C."/>
            <person name="Tapia R."/>
            <person name="Han C."/>
            <person name="Land M."/>
            <person name="Hauser L."/>
            <person name="Markowitz V."/>
            <person name="Cheng J.-F."/>
            <person name="Hugenholtz P."/>
            <person name="Woyke T."/>
            <person name="Wu D."/>
            <person name="Tindall B."/>
            <person name="Faehrich R."/>
            <person name="Brambilla E."/>
            <person name="Klenk H.-P."/>
            <person name="Eisen J.A."/>
        </authorList>
    </citation>
    <scope>NUCLEOTIDE SEQUENCE [LARGE SCALE GENOMIC DNA]</scope>
    <source>
        <strain evidence="2">ATCC 29530 / DSM 19594 / LMG 11500 / NCIMB 11436 / LSU 4</strain>
        <plasmid evidence="2">pRUNSL02</plasmid>
    </source>
</reference>
<gene>
    <name evidence="1" type="ordered locus">Runsl_5968</name>
</gene>
<organism evidence="1 2">
    <name type="scientific">Runella slithyformis (strain ATCC 29530 / DSM 19594 / LMG 11500 / NCIMB 11436 / LSU 4)</name>
    <dbReference type="NCBI Taxonomy" id="761193"/>
    <lineage>
        <taxon>Bacteria</taxon>
        <taxon>Pseudomonadati</taxon>
        <taxon>Bacteroidota</taxon>
        <taxon>Cytophagia</taxon>
        <taxon>Cytophagales</taxon>
        <taxon>Spirosomataceae</taxon>
        <taxon>Runella</taxon>
    </lineage>
</organism>
<evidence type="ECO:0000313" key="2">
    <source>
        <dbReference type="Proteomes" id="UP000000493"/>
    </source>
</evidence>
<dbReference type="KEGG" id="rsi:Runsl_5968"/>
<dbReference type="Proteomes" id="UP000000493">
    <property type="component" value="Plasmid pRUNSL02"/>
</dbReference>
<dbReference type="RefSeq" id="WP_013931285.1">
    <property type="nucleotide sequence ID" value="NC_015704.1"/>
</dbReference>
<keyword evidence="2" id="KW-1185">Reference proteome</keyword>
<reference evidence="1 2" key="2">
    <citation type="journal article" date="2012" name="Stand. Genomic Sci.">
        <title>Complete genome sequence of the aquatic bacterium Runella slithyformis type strain (LSU 4(T)).</title>
        <authorList>
            <person name="Copeland A."/>
            <person name="Zhang X."/>
            <person name="Misra M."/>
            <person name="Lapidus A."/>
            <person name="Nolan M."/>
            <person name="Lucas S."/>
            <person name="Deshpande S."/>
            <person name="Cheng J.F."/>
            <person name="Tapia R."/>
            <person name="Goodwin L.A."/>
            <person name="Pitluck S."/>
            <person name="Liolios K."/>
            <person name="Pagani I."/>
            <person name="Ivanova N."/>
            <person name="Mikhailova N."/>
            <person name="Pati A."/>
            <person name="Chen A."/>
            <person name="Palaniappan K."/>
            <person name="Land M."/>
            <person name="Hauser L."/>
            <person name="Pan C."/>
            <person name="Jeffries C.D."/>
            <person name="Detter J.C."/>
            <person name="Brambilla E.M."/>
            <person name="Rohde M."/>
            <person name="Djao O.D."/>
            <person name="Goker M."/>
            <person name="Sikorski J."/>
            <person name="Tindall B.J."/>
            <person name="Woyke T."/>
            <person name="Bristow J."/>
            <person name="Eisen J.A."/>
            <person name="Markowitz V."/>
            <person name="Hugenholtz P."/>
            <person name="Kyrpides N.C."/>
            <person name="Klenk H.P."/>
            <person name="Mavromatis K."/>
        </authorList>
    </citation>
    <scope>NUCLEOTIDE SEQUENCE [LARGE SCALE GENOMIC DNA]</scope>
    <source>
        <strain evidence="2">ATCC 29530 / DSM 19594 / LMG 11500 / NCIMB 11436 / LSU 4</strain>
    </source>
</reference>
<name>A0A7U4E936_RUNSL</name>
<evidence type="ECO:0000313" key="1">
    <source>
        <dbReference type="EMBL" id="AEI52104.1"/>
    </source>
</evidence>
<dbReference type="EMBL" id="CP002861">
    <property type="protein sequence ID" value="AEI52104.1"/>
    <property type="molecule type" value="Genomic_DNA"/>
</dbReference>
<protein>
    <submittedName>
        <fullName evidence="1">Uncharacterized protein</fullName>
    </submittedName>
</protein>
<dbReference type="AlphaFoldDB" id="A0A7U4E936"/>